<evidence type="ECO:0000313" key="2">
    <source>
        <dbReference type="EMBL" id="PZO76134.1"/>
    </source>
</evidence>
<keyword evidence="1" id="KW-1133">Transmembrane helix</keyword>
<comment type="caution">
    <text evidence="2">The sequence shown here is derived from an EMBL/GenBank/DDBJ whole genome shotgun (WGS) entry which is preliminary data.</text>
</comment>
<reference evidence="2 3" key="1">
    <citation type="submission" date="2017-08" db="EMBL/GenBank/DDBJ databases">
        <title>Infants hospitalized years apart are colonized by the same room-sourced microbial strains.</title>
        <authorList>
            <person name="Brooks B."/>
            <person name="Olm M.R."/>
            <person name="Firek B.A."/>
            <person name="Baker R."/>
            <person name="Thomas B.C."/>
            <person name="Morowitz M.J."/>
            <person name="Banfield J.F."/>
        </authorList>
    </citation>
    <scope>NUCLEOTIDE SEQUENCE [LARGE SCALE GENOMIC DNA]</scope>
    <source>
        <strain evidence="2">S2_018_000_R3_110</strain>
    </source>
</reference>
<keyword evidence="1" id="KW-0472">Membrane</keyword>
<dbReference type="AlphaFoldDB" id="A0A2W4Z212"/>
<dbReference type="Proteomes" id="UP000248614">
    <property type="component" value="Unassembled WGS sequence"/>
</dbReference>
<accession>A0A2W4Z212</accession>
<gene>
    <name evidence="2" type="ORF">DI632_10975</name>
</gene>
<dbReference type="EMBL" id="QFNF01000028">
    <property type="protein sequence ID" value="PZO76134.1"/>
    <property type="molecule type" value="Genomic_DNA"/>
</dbReference>
<protein>
    <submittedName>
        <fullName evidence="2">Uncharacterized protein</fullName>
    </submittedName>
</protein>
<feature type="transmembrane region" description="Helical" evidence="1">
    <location>
        <begin position="35"/>
        <end position="58"/>
    </location>
</feature>
<evidence type="ECO:0000256" key="1">
    <source>
        <dbReference type="SAM" id="Phobius"/>
    </source>
</evidence>
<proteinExistence type="predicted"/>
<sequence length="160" mass="17520">MLLVVPLLGCLWLWLAADGIGQAWRWRCAGMPALLLAMTPILAVPFAAFAASQALYWSHVAPSWWLLRSERMAFDAALTGGPNPAGIGGIGRGGPRTAFLTVNGMLGAWAGIVHDPTDRMAAARGWNGRVIPPALRRIFPNSETIWCQRLDSHWFHCQFD</sequence>
<keyword evidence="1" id="KW-0812">Transmembrane</keyword>
<evidence type="ECO:0000313" key="3">
    <source>
        <dbReference type="Proteomes" id="UP000248614"/>
    </source>
</evidence>
<organism evidence="2 3">
    <name type="scientific">Sphingomonas hengshuiensis</name>
    <dbReference type="NCBI Taxonomy" id="1609977"/>
    <lineage>
        <taxon>Bacteria</taxon>
        <taxon>Pseudomonadati</taxon>
        <taxon>Pseudomonadota</taxon>
        <taxon>Alphaproteobacteria</taxon>
        <taxon>Sphingomonadales</taxon>
        <taxon>Sphingomonadaceae</taxon>
        <taxon>Sphingomonas</taxon>
    </lineage>
</organism>
<name>A0A2W4Z212_9SPHN</name>